<keyword evidence="14" id="KW-1185">Reference proteome</keyword>
<dbReference type="FunFam" id="2.60.40.1180:FF:000003">
    <property type="entry name" value="1,4-alpha-glucan-branching enzyme, chloroplastic/amyloplastic"/>
    <property type="match status" value="1"/>
</dbReference>
<dbReference type="SUPFAM" id="SSF51011">
    <property type="entry name" value="Glycosyl hydrolase domain"/>
    <property type="match status" value="1"/>
</dbReference>
<dbReference type="GO" id="GO:0005737">
    <property type="term" value="C:cytoplasm"/>
    <property type="evidence" value="ECO:0007669"/>
    <property type="project" value="TreeGrafter"/>
</dbReference>
<dbReference type="CDD" id="cd11321">
    <property type="entry name" value="AmyAc_bac_euk_BE"/>
    <property type="match status" value="1"/>
</dbReference>
<evidence type="ECO:0000256" key="1">
    <source>
        <dbReference type="ARBA" id="ARBA00000826"/>
    </source>
</evidence>
<dbReference type="FunFam" id="3.20.20.80:FF:000001">
    <property type="entry name" value="1,4-alpha-glucan branching enzyme"/>
    <property type="match status" value="1"/>
</dbReference>
<feature type="domain" description="Glycosyl hydrolase family 13 catalytic" evidence="12">
    <location>
        <begin position="166"/>
        <end position="512"/>
    </location>
</feature>
<evidence type="ECO:0000256" key="6">
    <source>
        <dbReference type="ARBA" id="ARBA00022676"/>
    </source>
</evidence>
<dbReference type="STRING" id="45607.A0A2T0FCR2"/>
<dbReference type="InterPro" id="IPR006047">
    <property type="entry name" value="GH13_cat_dom"/>
</dbReference>
<dbReference type="PANTHER" id="PTHR43651:SF3">
    <property type="entry name" value="1,4-ALPHA-GLUCAN-BRANCHING ENZYME"/>
    <property type="match status" value="1"/>
</dbReference>
<evidence type="ECO:0000256" key="3">
    <source>
        <dbReference type="ARBA" id="ARBA00009000"/>
    </source>
</evidence>
<keyword evidence="6" id="KW-0328">Glycosyltransferase</keyword>
<dbReference type="CDD" id="cd02854">
    <property type="entry name" value="E_set_GBE_euk_N"/>
    <property type="match status" value="1"/>
</dbReference>
<dbReference type="Pfam" id="PF02922">
    <property type="entry name" value="CBM_48"/>
    <property type="match status" value="1"/>
</dbReference>
<proteinExistence type="inferred from homology"/>
<dbReference type="InterPro" id="IPR004193">
    <property type="entry name" value="Glyco_hydro_13_N"/>
</dbReference>
<dbReference type="EMBL" id="NDIQ01000001">
    <property type="protein sequence ID" value="PRT52755.1"/>
    <property type="molecule type" value="Genomic_DNA"/>
</dbReference>
<evidence type="ECO:0000313" key="13">
    <source>
        <dbReference type="EMBL" id="PRT52755.1"/>
    </source>
</evidence>
<evidence type="ECO:0000256" key="4">
    <source>
        <dbReference type="ARBA" id="ARBA00012541"/>
    </source>
</evidence>
<dbReference type="PANTHER" id="PTHR43651">
    <property type="entry name" value="1,4-ALPHA-GLUCAN-BRANCHING ENZYME"/>
    <property type="match status" value="1"/>
</dbReference>
<evidence type="ECO:0000256" key="5">
    <source>
        <dbReference type="ARBA" id="ARBA00020932"/>
    </source>
</evidence>
<comment type="catalytic activity">
    <reaction evidence="1">
        <text>Transfers a segment of a (1-&gt;4)-alpha-D-glucan chain to a primary hydroxy group in a similar glucan chain.</text>
        <dbReference type="EC" id="2.4.1.18"/>
    </reaction>
</comment>
<dbReference type="InterPro" id="IPR017853">
    <property type="entry name" value="GH"/>
</dbReference>
<evidence type="ECO:0000313" key="14">
    <source>
        <dbReference type="Proteomes" id="UP000238350"/>
    </source>
</evidence>
<dbReference type="FunFam" id="2.60.40.10:FF:000250">
    <property type="entry name" value="1,4-alpha-glucan-branching enzyme, chloroplastic/amyloplastic"/>
    <property type="match status" value="1"/>
</dbReference>
<accession>A0A2T0FCR2</accession>
<feature type="active site" description="Nucleophile" evidence="11">
    <location>
        <position position="343"/>
    </location>
</feature>
<dbReference type="GO" id="GO:0005978">
    <property type="term" value="P:glycogen biosynthetic process"/>
    <property type="evidence" value="ECO:0007669"/>
    <property type="project" value="UniProtKB-UniPathway"/>
</dbReference>
<dbReference type="InterPro" id="IPR014756">
    <property type="entry name" value="Ig_E-set"/>
</dbReference>
<dbReference type="GO" id="GO:0043169">
    <property type="term" value="F:cation binding"/>
    <property type="evidence" value="ECO:0007669"/>
    <property type="project" value="InterPro"/>
</dbReference>
<comment type="function">
    <text evidence="10">Glycogen-branching enzyme participates in the glycogen biosynthetic process along with glycogenin and glycogen synthase. Generates alpha-1,6-glucosidic branches from alpha-1,4-linked glucose chains, to increase solubility of the glycogen polymer.</text>
</comment>
<gene>
    <name evidence="13" type="ORF">B9G98_00375</name>
</gene>
<dbReference type="RefSeq" id="XP_024662701.1">
    <property type="nucleotide sequence ID" value="XM_024806933.1"/>
</dbReference>
<dbReference type="Proteomes" id="UP000238350">
    <property type="component" value="Unassembled WGS sequence"/>
</dbReference>
<dbReference type="SUPFAM" id="SSF81296">
    <property type="entry name" value="E set domains"/>
    <property type="match status" value="1"/>
</dbReference>
<comment type="caution">
    <text evidence="13">The sequence shown here is derived from an EMBL/GenBank/DDBJ whole genome shotgun (WGS) entry which is preliminary data.</text>
</comment>
<dbReference type="Pfam" id="PF00128">
    <property type="entry name" value="Alpha-amylase"/>
    <property type="match status" value="1"/>
</dbReference>
<dbReference type="UniPathway" id="UPA00164"/>
<dbReference type="OrthoDB" id="196493at2759"/>
<dbReference type="InterPro" id="IPR013780">
    <property type="entry name" value="Glyco_hydro_b"/>
</dbReference>
<dbReference type="SUPFAM" id="SSF51445">
    <property type="entry name" value="(Trans)glycosidases"/>
    <property type="match status" value="1"/>
</dbReference>
<dbReference type="GeneID" id="36514124"/>
<protein>
    <recommendedName>
        <fullName evidence="5">1,4-alpha-glucan-branching enzyme</fullName>
        <ecNumber evidence="4">2.4.1.18</ecNumber>
    </recommendedName>
    <alternativeName>
        <fullName evidence="9">Glycogen-branching enzyme</fullName>
    </alternativeName>
</protein>
<dbReference type="InterPro" id="IPR037439">
    <property type="entry name" value="Branching_enzy"/>
</dbReference>
<name>A0A2T0FCR2_9ASCO</name>
<evidence type="ECO:0000256" key="2">
    <source>
        <dbReference type="ARBA" id="ARBA00004964"/>
    </source>
</evidence>
<keyword evidence="7" id="KW-0808">Transferase</keyword>
<organism evidence="13 14">
    <name type="scientific">Wickerhamiella sorbophila</name>
    <dbReference type="NCBI Taxonomy" id="45607"/>
    <lineage>
        <taxon>Eukaryota</taxon>
        <taxon>Fungi</taxon>
        <taxon>Dikarya</taxon>
        <taxon>Ascomycota</taxon>
        <taxon>Saccharomycotina</taxon>
        <taxon>Dipodascomycetes</taxon>
        <taxon>Dipodascales</taxon>
        <taxon>Trichomonascaceae</taxon>
        <taxon>Wickerhamiella</taxon>
    </lineage>
</organism>
<dbReference type="SMART" id="SM00642">
    <property type="entry name" value="Aamy"/>
    <property type="match status" value="1"/>
</dbReference>
<feature type="active site" description="Proton donor" evidence="11">
    <location>
        <position position="398"/>
    </location>
</feature>
<dbReference type="GO" id="GO:0004553">
    <property type="term" value="F:hydrolase activity, hydrolyzing O-glycosyl compounds"/>
    <property type="evidence" value="ECO:0007669"/>
    <property type="project" value="InterPro"/>
</dbReference>
<evidence type="ECO:0000256" key="8">
    <source>
        <dbReference type="ARBA" id="ARBA00023056"/>
    </source>
</evidence>
<evidence type="ECO:0000256" key="9">
    <source>
        <dbReference type="ARBA" id="ARBA00031979"/>
    </source>
</evidence>
<comment type="pathway">
    <text evidence="2">Glycan biosynthesis; glycogen biosynthesis.</text>
</comment>
<keyword evidence="8" id="KW-0320">Glycogen biosynthesis</keyword>
<dbReference type="GO" id="GO:0003844">
    <property type="term" value="F:1,4-alpha-glucan branching enzyme activity"/>
    <property type="evidence" value="ECO:0007669"/>
    <property type="project" value="UniProtKB-EC"/>
</dbReference>
<dbReference type="Gene3D" id="2.60.40.1180">
    <property type="entry name" value="Golgi alpha-mannosidase II"/>
    <property type="match status" value="1"/>
</dbReference>
<dbReference type="AlphaFoldDB" id="A0A2T0FCR2"/>
<sequence length="684" mass="78380">MTGHTQDSKVSDILKIDPYLEPHRHEIERRIALMGNWLNVLDETEGGIEKFALGYEYYGFQVEDDGTIVYREWAPNPVKAALMGDFNNWNRESHPMTQINQFGTWEIRLPPVDGRPAISHHSKVKIVMTLPGGEVIDRIPAWIRRVEQDTKVSPVYDGIFWNPPEPYVFKNPRPSIDLSKGGIKIYEAHVGISTPEPRIGTYKEFTKNLLPHIHKLGYNAIQLMAIMEHAYYGSFGYQVSSFFSASSRYGPPEDLMELIDVAHGMGIVVLLDVVHSHASKNVLDGLNMFDGTEYQYFHAGGKGSHDLWDSRLFNYGSHEVLRFLLSNLRFYIDVYQFDGFRFDGVTSMLYTHHGIGTGFSGGYHEYFGHSVDDQAICYLMLANRLIKKLNPKYVSIAEDVSGMPTLCLPASIGGIGFDYRLAMAIPDTWINLLKEKSDDEWDLGHIVYILTNRRHMELTIAYCESHDQALVGDKTLAFWLMDKLMYTHMSVLAEPCLEIDRGVMLHKMIRFLTHTLGGEGYLNFEGNEFGHPEWLDFPREGNGESYHYARRQFNLIDDHLLLYQYLNNFDAALQHTESKYQWLKAPQAYVSLKHNGDKVLAFERAGVLFVFNFNPNQSFSDYRLGVEAAGTYKVVLSTDDEEFHGHNRLDKSTEYFTKPEPWNDRSNSIYVYIPARCAIALALY</sequence>
<dbReference type="PIRSF" id="PIRSF000463">
    <property type="entry name" value="GlgB"/>
    <property type="match status" value="1"/>
</dbReference>
<evidence type="ECO:0000256" key="11">
    <source>
        <dbReference type="PIRSR" id="PIRSR000463-1"/>
    </source>
</evidence>
<dbReference type="Gene3D" id="3.20.20.80">
    <property type="entry name" value="Glycosidases"/>
    <property type="match status" value="1"/>
</dbReference>
<dbReference type="EC" id="2.4.1.18" evidence="4"/>
<reference evidence="13 14" key="1">
    <citation type="submission" date="2017-04" db="EMBL/GenBank/DDBJ databases">
        <title>Genome sequencing of [Candida] sorbophila.</title>
        <authorList>
            <person name="Ahn J.O."/>
        </authorList>
    </citation>
    <scope>NUCLEOTIDE SEQUENCE [LARGE SCALE GENOMIC DNA]</scope>
    <source>
        <strain evidence="13 14">DS02</strain>
    </source>
</reference>
<evidence type="ECO:0000256" key="10">
    <source>
        <dbReference type="ARBA" id="ARBA00049618"/>
    </source>
</evidence>
<dbReference type="InterPro" id="IPR013783">
    <property type="entry name" value="Ig-like_fold"/>
</dbReference>
<dbReference type="Pfam" id="PF02806">
    <property type="entry name" value="Alpha-amylase_C"/>
    <property type="match status" value="1"/>
</dbReference>
<evidence type="ECO:0000256" key="7">
    <source>
        <dbReference type="ARBA" id="ARBA00022679"/>
    </source>
</evidence>
<evidence type="ECO:0000259" key="12">
    <source>
        <dbReference type="SMART" id="SM00642"/>
    </source>
</evidence>
<comment type="similarity">
    <text evidence="3">Belongs to the glycosyl hydrolase 13 family. GlgB subfamily.</text>
</comment>
<dbReference type="Gene3D" id="2.60.40.10">
    <property type="entry name" value="Immunoglobulins"/>
    <property type="match status" value="1"/>
</dbReference>
<dbReference type="InterPro" id="IPR006048">
    <property type="entry name" value="A-amylase/branching_C"/>
</dbReference>